<evidence type="ECO:0000313" key="4">
    <source>
        <dbReference type="Proteomes" id="UP001604335"/>
    </source>
</evidence>
<sequence>MKFRPARQQPARSETEPTLHRRLSLALECMELDLDAELARYRRLRGPRQGIVRRFFLKPPERAGEPPLLASAEALEASGALSLPPVPDTSDLQAALAQQNRRPASPRLLTAADELGEDAPLAAKSVVQAAMLLEGAQPVANGNGWDRRRVRRRQEPTWTGIGVGTILVMLSGTIWTYYSNYPDSDGWLKVGGFLERTGRAIGLNQPATRSPEPVLAELPPAEPTPLPTAPTGVTVDLTRDEFADLSLESLSVLGDRPPMPTGTIGAAAPAGANLAPQPAPSPLPFPQAQRAPANPPTNSPAAPAVANPSADGRWYVVGPYSGPASLIAARKQVADAYVRELSIGRRIQFGALDNAQQANQLIQQLKAAGITATVYRPVAPRPAASPGAKPSPNANNANRNQPNNRNAANRNQPNNRNQSAAGNRSQPSSSPKPSPRTNP</sequence>
<feature type="compositionally biased region" description="Low complexity" evidence="1">
    <location>
        <begin position="381"/>
        <end position="429"/>
    </location>
</feature>
<keyword evidence="2" id="KW-1133">Transmembrane helix</keyword>
<evidence type="ECO:0000256" key="2">
    <source>
        <dbReference type="SAM" id="Phobius"/>
    </source>
</evidence>
<organism evidence="3 4">
    <name type="scientific">Limnothrix redekei LRLZ20PSL1</name>
    <dbReference type="NCBI Taxonomy" id="3112953"/>
    <lineage>
        <taxon>Bacteria</taxon>
        <taxon>Bacillati</taxon>
        <taxon>Cyanobacteriota</taxon>
        <taxon>Cyanophyceae</taxon>
        <taxon>Pseudanabaenales</taxon>
        <taxon>Pseudanabaenaceae</taxon>
        <taxon>Limnothrix</taxon>
    </lineage>
</organism>
<reference evidence="4" key="1">
    <citation type="journal article" date="2024" name="Algal Res.">
        <title>Biochemical, toxicological and genomic investigation of a high-biomass producing Limnothrix strain isolated from Italian shallow drinking water reservoir.</title>
        <authorList>
            <person name="Simonazzi M."/>
            <person name="Shishido T.K."/>
            <person name="Delbaje E."/>
            <person name="Wahlsten M."/>
            <person name="Fewer D.P."/>
            <person name="Sivonen K."/>
            <person name="Pezzolesi L."/>
            <person name="Pistocchi R."/>
        </authorList>
    </citation>
    <scope>NUCLEOTIDE SEQUENCE [LARGE SCALE GENOMIC DNA]</scope>
    <source>
        <strain evidence="4">LRLZ20PSL1</strain>
    </source>
</reference>
<gene>
    <name evidence="3" type="ORF">VPK24_00650</name>
</gene>
<feature type="region of interest" description="Disordered" evidence="1">
    <location>
        <begin position="203"/>
        <end position="233"/>
    </location>
</feature>
<evidence type="ECO:0000256" key="1">
    <source>
        <dbReference type="SAM" id="MobiDB-lite"/>
    </source>
</evidence>
<evidence type="ECO:0000313" key="3">
    <source>
        <dbReference type="EMBL" id="MFG3816129.1"/>
    </source>
</evidence>
<feature type="region of interest" description="Disordered" evidence="1">
    <location>
        <begin position="253"/>
        <end position="306"/>
    </location>
</feature>
<protein>
    <recommendedName>
        <fullName evidence="5">SPOR domain-containing protein</fullName>
    </recommendedName>
</protein>
<feature type="transmembrane region" description="Helical" evidence="2">
    <location>
        <begin position="157"/>
        <end position="178"/>
    </location>
</feature>
<feature type="compositionally biased region" description="Pro residues" evidence="1">
    <location>
        <begin position="430"/>
        <end position="439"/>
    </location>
</feature>
<keyword evidence="4" id="KW-1185">Reference proteome</keyword>
<dbReference type="Proteomes" id="UP001604335">
    <property type="component" value="Unassembled WGS sequence"/>
</dbReference>
<dbReference type="EMBL" id="JAZAQF010000001">
    <property type="protein sequence ID" value="MFG3816129.1"/>
    <property type="molecule type" value="Genomic_DNA"/>
</dbReference>
<evidence type="ECO:0008006" key="5">
    <source>
        <dbReference type="Google" id="ProtNLM"/>
    </source>
</evidence>
<name>A0ABW7C7N9_9CYAN</name>
<feature type="compositionally biased region" description="Low complexity" evidence="1">
    <location>
        <begin position="261"/>
        <end position="276"/>
    </location>
</feature>
<comment type="caution">
    <text evidence="3">The sequence shown here is derived from an EMBL/GenBank/DDBJ whole genome shotgun (WGS) entry which is preliminary data.</text>
</comment>
<dbReference type="RefSeq" id="WP_393009797.1">
    <property type="nucleotide sequence ID" value="NZ_JAZAQF010000001.1"/>
</dbReference>
<feature type="region of interest" description="Disordered" evidence="1">
    <location>
        <begin position="380"/>
        <end position="439"/>
    </location>
</feature>
<keyword evidence="2" id="KW-0812">Transmembrane</keyword>
<accession>A0ABW7C7N9</accession>
<proteinExistence type="predicted"/>
<keyword evidence="2" id="KW-0472">Membrane</keyword>